<comment type="caution">
    <text evidence="1">The sequence shown here is derived from an EMBL/GenBank/DDBJ whole genome shotgun (WGS) entry which is preliminary data.</text>
</comment>
<organism evidence="1 2">
    <name type="scientific">Algibacter mikhailovii</name>
    <dbReference type="NCBI Taxonomy" id="425498"/>
    <lineage>
        <taxon>Bacteria</taxon>
        <taxon>Pseudomonadati</taxon>
        <taxon>Bacteroidota</taxon>
        <taxon>Flavobacteriia</taxon>
        <taxon>Flavobacteriales</taxon>
        <taxon>Flavobacteriaceae</taxon>
        <taxon>Algibacter</taxon>
    </lineage>
</organism>
<sequence>MVYEFKYSELASMEFILRFDTDVFDSSRYLQIFSKAEEKPRIVLVCFDDFNFSINTAIWASVNFDISNCVTFCIKDFNLLF</sequence>
<gene>
    <name evidence="1" type="ORF">GCM10007028_35260</name>
</gene>
<dbReference type="Proteomes" id="UP000636004">
    <property type="component" value="Unassembled WGS sequence"/>
</dbReference>
<accession>A0A918VFR7</accession>
<protein>
    <submittedName>
        <fullName evidence="1">Uncharacterized protein</fullName>
    </submittedName>
</protein>
<dbReference type="AlphaFoldDB" id="A0A918VFR7"/>
<keyword evidence="2" id="KW-1185">Reference proteome</keyword>
<reference evidence="1" key="1">
    <citation type="journal article" date="2014" name="Int. J. Syst. Evol. Microbiol.">
        <title>Complete genome sequence of Corynebacterium casei LMG S-19264T (=DSM 44701T), isolated from a smear-ripened cheese.</title>
        <authorList>
            <consortium name="US DOE Joint Genome Institute (JGI-PGF)"/>
            <person name="Walter F."/>
            <person name="Albersmeier A."/>
            <person name="Kalinowski J."/>
            <person name="Ruckert C."/>
        </authorList>
    </citation>
    <scope>NUCLEOTIDE SEQUENCE</scope>
    <source>
        <strain evidence="1">KCTC 12710</strain>
    </source>
</reference>
<name>A0A918VFR7_9FLAO</name>
<dbReference type="EMBL" id="BMWZ01000013">
    <property type="protein sequence ID" value="GGZ93852.1"/>
    <property type="molecule type" value="Genomic_DNA"/>
</dbReference>
<reference evidence="1" key="2">
    <citation type="submission" date="2020-09" db="EMBL/GenBank/DDBJ databases">
        <authorList>
            <person name="Sun Q."/>
            <person name="Kim S."/>
        </authorList>
    </citation>
    <scope>NUCLEOTIDE SEQUENCE</scope>
    <source>
        <strain evidence="1">KCTC 12710</strain>
    </source>
</reference>
<evidence type="ECO:0000313" key="1">
    <source>
        <dbReference type="EMBL" id="GGZ93852.1"/>
    </source>
</evidence>
<proteinExistence type="predicted"/>
<evidence type="ECO:0000313" key="2">
    <source>
        <dbReference type="Proteomes" id="UP000636004"/>
    </source>
</evidence>